<dbReference type="EMBL" id="LGRX02002077">
    <property type="protein sequence ID" value="KAK3284941.1"/>
    <property type="molecule type" value="Genomic_DNA"/>
</dbReference>
<evidence type="ECO:0000256" key="2">
    <source>
        <dbReference type="SAM" id="SignalP"/>
    </source>
</evidence>
<feature type="chain" id="PRO_5042007021" description="Selenoprotein F/M domain-containing protein" evidence="2">
    <location>
        <begin position="19"/>
        <end position="131"/>
    </location>
</feature>
<evidence type="ECO:0000259" key="3">
    <source>
        <dbReference type="Pfam" id="PF08806"/>
    </source>
</evidence>
<dbReference type="InterPro" id="IPR038219">
    <property type="entry name" value="Sep15/SelM_sf"/>
</dbReference>
<dbReference type="SUPFAM" id="SSF52833">
    <property type="entry name" value="Thioredoxin-like"/>
    <property type="match status" value="1"/>
</dbReference>
<dbReference type="Pfam" id="PF08806">
    <property type="entry name" value="Sep15_SelM"/>
    <property type="match status" value="1"/>
</dbReference>
<dbReference type="Proteomes" id="UP001190700">
    <property type="component" value="Unassembled WGS sequence"/>
</dbReference>
<feature type="signal peptide" evidence="2">
    <location>
        <begin position="1"/>
        <end position="18"/>
    </location>
</feature>
<gene>
    <name evidence="4" type="ORF">CYMTET_7432</name>
</gene>
<dbReference type="InterPro" id="IPR036249">
    <property type="entry name" value="Thioredoxin-like_sf"/>
</dbReference>
<protein>
    <recommendedName>
        <fullName evidence="3">Selenoprotein F/M domain-containing protein</fullName>
    </recommendedName>
</protein>
<proteinExistence type="inferred from homology"/>
<evidence type="ECO:0000256" key="1">
    <source>
        <dbReference type="ARBA" id="ARBA00005742"/>
    </source>
</evidence>
<dbReference type="Gene3D" id="3.40.30.50">
    <property type="entry name" value="Sep15/SelM thioredoxin-like domain, active-site redox motif"/>
    <property type="match status" value="1"/>
</dbReference>
<organism evidence="4 5">
    <name type="scientific">Cymbomonas tetramitiformis</name>
    <dbReference type="NCBI Taxonomy" id="36881"/>
    <lineage>
        <taxon>Eukaryota</taxon>
        <taxon>Viridiplantae</taxon>
        <taxon>Chlorophyta</taxon>
        <taxon>Pyramimonadophyceae</taxon>
        <taxon>Pyramimonadales</taxon>
        <taxon>Pyramimonadaceae</taxon>
        <taxon>Cymbomonas</taxon>
    </lineage>
</organism>
<keyword evidence="5" id="KW-1185">Reference proteome</keyword>
<evidence type="ECO:0000313" key="4">
    <source>
        <dbReference type="EMBL" id="KAK3284941.1"/>
    </source>
</evidence>
<sequence>MNLVAVLIIAALCGPAAAETYKNAVKRFLRGPVQSGKYGPDVTNKWIPGHKPEVVLYNEANSVVKRQSISSYTYDGLKKLMEEYGFQMDVADDTSTKASTLPQRIGKMWNDRHVPNTGISTTGLSEATMRV</sequence>
<comment type="caution">
    <text evidence="4">The sequence shown here is derived from an EMBL/GenBank/DDBJ whole genome shotgun (WGS) entry which is preliminary data.</text>
</comment>
<evidence type="ECO:0000313" key="5">
    <source>
        <dbReference type="Proteomes" id="UP001190700"/>
    </source>
</evidence>
<accession>A0AAE0LGW0</accession>
<reference evidence="4 5" key="1">
    <citation type="journal article" date="2015" name="Genome Biol. Evol.">
        <title>Comparative Genomics of a Bacterivorous Green Alga Reveals Evolutionary Causalities and Consequences of Phago-Mixotrophic Mode of Nutrition.</title>
        <authorList>
            <person name="Burns J.A."/>
            <person name="Paasch A."/>
            <person name="Narechania A."/>
            <person name="Kim E."/>
        </authorList>
    </citation>
    <scope>NUCLEOTIDE SEQUENCE [LARGE SCALE GENOMIC DNA]</scope>
    <source>
        <strain evidence="4 5">PLY_AMNH</strain>
    </source>
</reference>
<feature type="domain" description="Selenoprotein F/M" evidence="3">
    <location>
        <begin position="25"/>
        <end position="86"/>
    </location>
</feature>
<dbReference type="InterPro" id="IPR014912">
    <property type="entry name" value="Sep15_SelM_dom"/>
</dbReference>
<name>A0AAE0LGW0_9CHLO</name>
<keyword evidence="2" id="KW-0732">Signal</keyword>
<dbReference type="AlphaFoldDB" id="A0AAE0LGW0"/>
<comment type="similarity">
    <text evidence="1">Belongs to the selenoprotein M/F family.</text>
</comment>